<sequence>MLVGRSEFLDDSIRPLRSRRGCTTCKSRRVKCGQEKPACVRCSRTGRRCEYSRPTASFASAPATRTVLDHPLSSSPNTVWRERRAFAYYFHEAAVSVGGVLDVDFWRTIIPQVCRNEPAVWDAMIALSALLESPDLSPDVVAFRRHHSLALNENQRDALGWYSRSVEAVRRHIERGGVDLFVGLVTCVLFICIEVLMGGIREAAQLYDQGVQLILTLRSQIAGGVVTGDQASLLEDTIVPIFVRLGMLSTHIIALPVHALLTAAEHPTVTRFPSLKAAREAIVLLAAEVQAFEQTCNEYLLMSRASRVTDELMQRQQSLSTRLDGWYSAFTALTETPFSPGPSSRPLPSTGALLLTYYDMSFVILAVCVAQSRIGHDACLQNFRNIVEQSRIVMHDLSPEDGTPPLFTCEISVGFPLWFTCLRCSDPTTRRAALALLRRAHQVQGFSNRDHGATVGEWVIMLEETYGMALSAAQTTHGTAALEAQDAVVGHFAHTRDMDDLSHLLSSLDLQLASSPSPSFSEIEPIAPSAELVPEEARIRPHGVFRPRDGFPLGTTEADLTKWSRSSDQTFLQFSRTERDRSNDTWRVIYSYIPIDL</sequence>
<accession>A0ACC3BA14</accession>
<organism evidence="1 2">
    <name type="scientific">Aspergillus melleus</name>
    <dbReference type="NCBI Taxonomy" id="138277"/>
    <lineage>
        <taxon>Eukaryota</taxon>
        <taxon>Fungi</taxon>
        <taxon>Dikarya</taxon>
        <taxon>Ascomycota</taxon>
        <taxon>Pezizomycotina</taxon>
        <taxon>Eurotiomycetes</taxon>
        <taxon>Eurotiomycetidae</taxon>
        <taxon>Eurotiales</taxon>
        <taxon>Aspergillaceae</taxon>
        <taxon>Aspergillus</taxon>
        <taxon>Aspergillus subgen. Circumdati</taxon>
    </lineage>
</organism>
<reference evidence="1 2" key="1">
    <citation type="journal article" date="2023" name="ACS Omega">
        <title>Identification of the Neoaspergillic Acid Biosynthesis Gene Cluster by Establishing an In Vitro CRISPR-Ribonucleoprotein Genetic System in Aspergillus melleus.</title>
        <authorList>
            <person name="Yuan B."/>
            <person name="Grau M.F."/>
            <person name="Murata R.M."/>
            <person name="Torok T."/>
            <person name="Venkateswaran K."/>
            <person name="Stajich J.E."/>
            <person name="Wang C.C.C."/>
        </authorList>
    </citation>
    <scope>NUCLEOTIDE SEQUENCE [LARGE SCALE GENOMIC DNA]</scope>
    <source>
        <strain evidence="1 2">IMV 1140</strain>
    </source>
</reference>
<evidence type="ECO:0000313" key="1">
    <source>
        <dbReference type="EMBL" id="KAK1147247.1"/>
    </source>
</evidence>
<dbReference type="Proteomes" id="UP001177260">
    <property type="component" value="Unassembled WGS sequence"/>
</dbReference>
<dbReference type="EMBL" id="JAOPJF010000013">
    <property type="protein sequence ID" value="KAK1147247.1"/>
    <property type="molecule type" value="Genomic_DNA"/>
</dbReference>
<protein>
    <submittedName>
        <fullName evidence="1">Uncharacterized protein</fullName>
    </submittedName>
</protein>
<keyword evidence="2" id="KW-1185">Reference proteome</keyword>
<comment type="caution">
    <text evidence="1">The sequence shown here is derived from an EMBL/GenBank/DDBJ whole genome shotgun (WGS) entry which is preliminary data.</text>
</comment>
<proteinExistence type="predicted"/>
<gene>
    <name evidence="1" type="ORF">N8T08_001986</name>
</gene>
<name>A0ACC3BA14_9EURO</name>
<evidence type="ECO:0000313" key="2">
    <source>
        <dbReference type="Proteomes" id="UP001177260"/>
    </source>
</evidence>